<dbReference type="CDD" id="cd17317">
    <property type="entry name" value="MFS_SLC22"/>
    <property type="match status" value="1"/>
</dbReference>
<organism evidence="7">
    <name type="scientific">Hirondellea gigas</name>
    <dbReference type="NCBI Taxonomy" id="1518452"/>
    <lineage>
        <taxon>Eukaryota</taxon>
        <taxon>Metazoa</taxon>
        <taxon>Ecdysozoa</taxon>
        <taxon>Arthropoda</taxon>
        <taxon>Crustacea</taxon>
        <taxon>Multicrustacea</taxon>
        <taxon>Malacostraca</taxon>
        <taxon>Eumalacostraca</taxon>
        <taxon>Peracarida</taxon>
        <taxon>Amphipoda</taxon>
        <taxon>Amphilochidea</taxon>
        <taxon>Lysianassida</taxon>
        <taxon>Lysianassidira</taxon>
        <taxon>Lysianassoidea</taxon>
        <taxon>Lysianassidae</taxon>
        <taxon>Hirondellea</taxon>
    </lineage>
</organism>
<comment type="subcellular location">
    <subcellularLocation>
        <location evidence="1">Membrane</location>
        <topology evidence="1">Multi-pass membrane protein</topology>
    </subcellularLocation>
</comment>
<feature type="transmembrane region" description="Helical" evidence="5">
    <location>
        <begin position="302"/>
        <end position="325"/>
    </location>
</feature>
<dbReference type="Pfam" id="PF00083">
    <property type="entry name" value="Sugar_tr"/>
    <property type="match status" value="1"/>
</dbReference>
<name>A0A6A7G4B2_9CRUS</name>
<accession>A0A6A7G4B2</accession>
<evidence type="ECO:0000259" key="6">
    <source>
        <dbReference type="PROSITE" id="PS50850"/>
    </source>
</evidence>
<dbReference type="InterPro" id="IPR036259">
    <property type="entry name" value="MFS_trans_sf"/>
</dbReference>
<feature type="transmembrane region" description="Helical" evidence="5">
    <location>
        <begin position="21"/>
        <end position="41"/>
    </location>
</feature>
<dbReference type="InterPro" id="IPR005828">
    <property type="entry name" value="MFS_sugar_transport-like"/>
</dbReference>
<dbReference type="Gene3D" id="1.20.1250.20">
    <property type="entry name" value="MFS general substrate transporter like domains"/>
    <property type="match status" value="1"/>
</dbReference>
<dbReference type="SUPFAM" id="SSF103473">
    <property type="entry name" value="MFS general substrate transporter"/>
    <property type="match status" value="1"/>
</dbReference>
<feature type="transmembrane region" description="Helical" evidence="5">
    <location>
        <begin position="277"/>
        <end position="296"/>
    </location>
</feature>
<keyword evidence="4 5" id="KW-0472">Membrane</keyword>
<feature type="transmembrane region" description="Helical" evidence="5">
    <location>
        <begin position="363"/>
        <end position="385"/>
    </location>
</feature>
<keyword evidence="2 5" id="KW-0812">Transmembrane</keyword>
<feature type="transmembrane region" description="Helical" evidence="5">
    <location>
        <begin position="249"/>
        <end position="270"/>
    </location>
</feature>
<dbReference type="InterPro" id="IPR005829">
    <property type="entry name" value="Sugar_transporter_CS"/>
</dbReference>
<dbReference type="EMBL" id="IACT01006550">
    <property type="protein sequence ID" value="LAC25680.1"/>
    <property type="molecule type" value="mRNA"/>
</dbReference>
<evidence type="ECO:0000256" key="4">
    <source>
        <dbReference type="ARBA" id="ARBA00023136"/>
    </source>
</evidence>
<evidence type="ECO:0000256" key="3">
    <source>
        <dbReference type="ARBA" id="ARBA00022989"/>
    </source>
</evidence>
<proteinExistence type="evidence at transcript level"/>
<reference evidence="7" key="1">
    <citation type="submission" date="2017-11" db="EMBL/GenBank/DDBJ databases">
        <title>The sensing device of the deep-sea amphipod.</title>
        <authorList>
            <person name="Kobayashi H."/>
            <person name="Nagahama T."/>
            <person name="Arai W."/>
            <person name="Sasagawa Y."/>
            <person name="Umeda M."/>
            <person name="Hayashi T."/>
            <person name="Nikaido I."/>
            <person name="Watanabe H."/>
            <person name="Oguri K."/>
            <person name="Kitazato H."/>
            <person name="Fujioka K."/>
            <person name="Kido Y."/>
            <person name="Takami H."/>
        </authorList>
    </citation>
    <scope>NUCLEOTIDE SEQUENCE</scope>
    <source>
        <tissue evidence="7">Whole body</tissue>
    </source>
</reference>
<sequence>MLGMLVGAISLGDLADRIGRRNGLVVSCAILGVSGLASAVAPNFPVFLISRMVSGAGAVGLFQVTFVLAVEFIGSKYRTFVGIMIETPFALGEAMAGVLAYFIRDWRYLQLAITLPAFLLISYRWLMPESIRWLVSQNRTEEAIVILKKVAKVNNKKLQEEKLDFIRDHAAKEKSSALESIKTSGVDLANNEKIEQAQVPKVHKKSVLDLLRTPNMRKRSLNMFFCWAVVTFMYYGLSLNSGNMGSNIFVSFILTMLIEIPSYLFAWFALDRMGRKGTLMFMFWLAGISCIIAGVLDREYSAAIMVLSLLGKFGAAAAFAIVYVYASEIFPTDYRSVGVGACSMFARVGGMLAPFIVELFRNYPAVSPVIFGVLGCMCGISVTLLPETVGCRLPQNLAESEAFGSDQSIWDCCFCITNRKRNRNQR</sequence>
<feature type="transmembrane region" description="Helical" evidence="5">
    <location>
        <begin position="220"/>
        <end position="237"/>
    </location>
</feature>
<dbReference type="PROSITE" id="PS00216">
    <property type="entry name" value="SUGAR_TRANSPORT_1"/>
    <property type="match status" value="1"/>
</dbReference>
<dbReference type="GO" id="GO:0022857">
    <property type="term" value="F:transmembrane transporter activity"/>
    <property type="evidence" value="ECO:0007669"/>
    <property type="project" value="InterPro"/>
</dbReference>
<dbReference type="PROSITE" id="PS50850">
    <property type="entry name" value="MFS"/>
    <property type="match status" value="1"/>
</dbReference>
<feature type="transmembrane region" description="Helical" evidence="5">
    <location>
        <begin position="53"/>
        <end position="73"/>
    </location>
</feature>
<feature type="transmembrane region" description="Helical" evidence="5">
    <location>
        <begin position="337"/>
        <end position="357"/>
    </location>
</feature>
<evidence type="ECO:0000256" key="5">
    <source>
        <dbReference type="SAM" id="Phobius"/>
    </source>
</evidence>
<keyword evidence="3 5" id="KW-1133">Transmembrane helix</keyword>
<evidence type="ECO:0000256" key="1">
    <source>
        <dbReference type="ARBA" id="ARBA00004141"/>
    </source>
</evidence>
<feature type="domain" description="Major facilitator superfamily (MFS) profile" evidence="6">
    <location>
        <begin position="1"/>
        <end position="390"/>
    </location>
</feature>
<evidence type="ECO:0000256" key="2">
    <source>
        <dbReference type="ARBA" id="ARBA00022692"/>
    </source>
</evidence>
<dbReference type="PANTHER" id="PTHR24064">
    <property type="entry name" value="SOLUTE CARRIER FAMILY 22 MEMBER"/>
    <property type="match status" value="1"/>
</dbReference>
<protein>
    <submittedName>
        <fullName evidence="7">Organic cation transporter protein-like</fullName>
    </submittedName>
</protein>
<feature type="transmembrane region" description="Helical" evidence="5">
    <location>
        <begin position="80"/>
        <end position="102"/>
    </location>
</feature>
<evidence type="ECO:0000313" key="7">
    <source>
        <dbReference type="EMBL" id="LAC25680.1"/>
    </source>
</evidence>
<dbReference type="GO" id="GO:0016020">
    <property type="term" value="C:membrane"/>
    <property type="evidence" value="ECO:0007669"/>
    <property type="project" value="UniProtKB-SubCell"/>
</dbReference>
<dbReference type="AlphaFoldDB" id="A0A6A7G4B2"/>
<feature type="transmembrane region" description="Helical" evidence="5">
    <location>
        <begin position="108"/>
        <end position="126"/>
    </location>
</feature>
<dbReference type="InterPro" id="IPR020846">
    <property type="entry name" value="MFS_dom"/>
</dbReference>